<dbReference type="PRINTS" id="PR00455">
    <property type="entry name" value="HTHTETR"/>
</dbReference>
<dbReference type="Gene3D" id="1.10.357.10">
    <property type="entry name" value="Tetracycline Repressor, domain 2"/>
    <property type="match status" value="1"/>
</dbReference>
<keyword evidence="3" id="KW-0804">Transcription</keyword>
<dbReference type="PANTHER" id="PTHR30055">
    <property type="entry name" value="HTH-TYPE TRANSCRIPTIONAL REGULATOR RUTR"/>
    <property type="match status" value="1"/>
</dbReference>
<dbReference type="Pfam" id="PF00440">
    <property type="entry name" value="TetR_N"/>
    <property type="match status" value="1"/>
</dbReference>
<dbReference type="RefSeq" id="WP_151568874.1">
    <property type="nucleotide sequence ID" value="NZ_WBMT01000027.1"/>
</dbReference>
<dbReference type="InterPro" id="IPR009057">
    <property type="entry name" value="Homeodomain-like_sf"/>
</dbReference>
<dbReference type="OrthoDB" id="4709966at2"/>
<sequence length="203" mass="21927">MPRAKLRTPELRDRVLQAAMAMLADEGVTAFTARKVAQRADTSVPAVYELFGDKAGLVREIFFEGFRRLLHRLENGASIDDPRADLARVIQVFRGFVLDNPVLAEVMFARPFAEFDPGAEDLQAAAAVREFFVGGVRRCVAAGQMAGDPTDAAHVLLALAQGMAAQETAGWLGSSQASIDRRWDLAIHAVIDGFAPESARSSG</sequence>
<dbReference type="EMBL" id="WBMT01000027">
    <property type="protein sequence ID" value="KAB2341000.1"/>
    <property type="molecule type" value="Genomic_DNA"/>
</dbReference>
<dbReference type="InterPro" id="IPR001647">
    <property type="entry name" value="HTH_TetR"/>
</dbReference>
<dbReference type="Pfam" id="PF13305">
    <property type="entry name" value="TetR_C_33"/>
    <property type="match status" value="1"/>
</dbReference>
<dbReference type="SUPFAM" id="SSF46689">
    <property type="entry name" value="Homeodomain-like"/>
    <property type="match status" value="1"/>
</dbReference>
<feature type="DNA-binding region" description="H-T-H motif" evidence="4">
    <location>
        <begin position="32"/>
        <end position="51"/>
    </location>
</feature>
<keyword evidence="7" id="KW-1185">Reference proteome</keyword>
<dbReference type="AlphaFoldDB" id="A0A6H9YJ91"/>
<accession>A0A6H9YJ91</accession>
<dbReference type="SUPFAM" id="SSF48498">
    <property type="entry name" value="Tetracyclin repressor-like, C-terminal domain"/>
    <property type="match status" value="1"/>
</dbReference>
<feature type="domain" description="HTH tetR-type" evidence="5">
    <location>
        <begin position="9"/>
        <end position="69"/>
    </location>
</feature>
<evidence type="ECO:0000256" key="3">
    <source>
        <dbReference type="ARBA" id="ARBA00023163"/>
    </source>
</evidence>
<keyword evidence="1" id="KW-0805">Transcription regulation</keyword>
<evidence type="ECO:0000256" key="1">
    <source>
        <dbReference type="ARBA" id="ARBA00023015"/>
    </source>
</evidence>
<dbReference type="PROSITE" id="PS50977">
    <property type="entry name" value="HTH_TETR_2"/>
    <property type="match status" value="1"/>
</dbReference>
<evidence type="ECO:0000313" key="7">
    <source>
        <dbReference type="Proteomes" id="UP000468735"/>
    </source>
</evidence>
<dbReference type="InterPro" id="IPR025996">
    <property type="entry name" value="MT1864/Rv1816-like_C"/>
</dbReference>
<dbReference type="GO" id="GO:0000976">
    <property type="term" value="F:transcription cis-regulatory region binding"/>
    <property type="evidence" value="ECO:0007669"/>
    <property type="project" value="TreeGrafter"/>
</dbReference>
<evidence type="ECO:0000313" key="6">
    <source>
        <dbReference type="EMBL" id="KAB2341000.1"/>
    </source>
</evidence>
<evidence type="ECO:0000259" key="5">
    <source>
        <dbReference type="PROSITE" id="PS50977"/>
    </source>
</evidence>
<evidence type="ECO:0000256" key="2">
    <source>
        <dbReference type="ARBA" id="ARBA00023125"/>
    </source>
</evidence>
<reference evidence="6 7" key="1">
    <citation type="submission" date="2019-09" db="EMBL/GenBank/DDBJ databases">
        <title>Actinomadura physcomitrii sp. nov., a novel actinomycete isolated from moss [Physcomitrium sphaericum (Ludw) Fuernr].</title>
        <authorList>
            <person name="Zhuang X."/>
            <person name="Liu C."/>
        </authorList>
    </citation>
    <scope>NUCLEOTIDE SEQUENCE [LARGE SCALE GENOMIC DNA]</scope>
    <source>
        <strain evidence="6 7">HMC1</strain>
    </source>
</reference>
<protein>
    <submittedName>
        <fullName evidence="6">TetR/AcrR family transcriptional regulator</fullName>
    </submittedName>
</protein>
<evidence type="ECO:0000256" key="4">
    <source>
        <dbReference type="PROSITE-ProRule" id="PRU00335"/>
    </source>
</evidence>
<keyword evidence="2 4" id="KW-0238">DNA-binding</keyword>
<dbReference type="InterPro" id="IPR036271">
    <property type="entry name" value="Tet_transcr_reg_TetR-rel_C_sf"/>
</dbReference>
<comment type="caution">
    <text evidence="6">The sequence shown here is derived from an EMBL/GenBank/DDBJ whole genome shotgun (WGS) entry which is preliminary data.</text>
</comment>
<name>A0A6H9YJ91_9ACTN</name>
<dbReference type="GO" id="GO:0003700">
    <property type="term" value="F:DNA-binding transcription factor activity"/>
    <property type="evidence" value="ECO:0007669"/>
    <property type="project" value="TreeGrafter"/>
</dbReference>
<proteinExistence type="predicted"/>
<dbReference type="InterPro" id="IPR050109">
    <property type="entry name" value="HTH-type_TetR-like_transc_reg"/>
</dbReference>
<organism evidence="6 7">
    <name type="scientific">Actinomadura rudentiformis</name>
    <dbReference type="NCBI Taxonomy" id="359158"/>
    <lineage>
        <taxon>Bacteria</taxon>
        <taxon>Bacillati</taxon>
        <taxon>Actinomycetota</taxon>
        <taxon>Actinomycetes</taxon>
        <taxon>Streptosporangiales</taxon>
        <taxon>Thermomonosporaceae</taxon>
        <taxon>Actinomadura</taxon>
    </lineage>
</organism>
<dbReference type="Proteomes" id="UP000468735">
    <property type="component" value="Unassembled WGS sequence"/>
</dbReference>
<dbReference type="PANTHER" id="PTHR30055:SF234">
    <property type="entry name" value="HTH-TYPE TRANSCRIPTIONAL REGULATOR BETI"/>
    <property type="match status" value="1"/>
</dbReference>
<gene>
    <name evidence="6" type="ORF">F8566_42625</name>
</gene>